<protein>
    <submittedName>
        <fullName evidence="1">DDHD family phospholipase</fullName>
    </submittedName>
</protein>
<proteinExistence type="predicted"/>
<gene>
    <name evidence="1" type="ORF">NC992_11665</name>
</gene>
<accession>A0ABV0K423</accession>
<keyword evidence="2" id="KW-1185">Reference proteome</keyword>
<comment type="caution">
    <text evidence="1">The sequence shown here is derived from an EMBL/GenBank/DDBJ whole genome shotgun (WGS) entry which is preliminary data.</text>
</comment>
<name>A0ABV0K423_9CYAN</name>
<reference evidence="1 2" key="1">
    <citation type="submission" date="2022-04" db="EMBL/GenBank/DDBJ databases">
        <title>Positive selection, recombination, and allopatry shape intraspecific diversity of widespread and dominant cyanobacteria.</title>
        <authorList>
            <person name="Wei J."/>
            <person name="Shu W."/>
            <person name="Hu C."/>
        </authorList>
    </citation>
    <scope>NUCLEOTIDE SEQUENCE [LARGE SCALE GENOMIC DNA]</scope>
    <source>
        <strain evidence="1 2">DQ-A4</strain>
    </source>
</reference>
<evidence type="ECO:0000313" key="2">
    <source>
        <dbReference type="Proteomes" id="UP001482513"/>
    </source>
</evidence>
<sequence>MATDYVLFVHGVKQRQPEEFNRTVQELLQNVQRSIGSNGRTIKPIVVFWGDLNVQPQASLRQGLEASPQWRNLWLADFRIKEVVEFAGDAALYLSRHVGAQVVQRFQQIALPILQGAQSGGGDRLHIVTHSLGSVILFDLLFATRWDDPSLDKDASTRQTRQTVTQLRNTLFGLGQEPGRGIHISSVHTLGSPIALFSLLSVTGDSTHDLTKDLRAMLQTLYHQRGKKALPWYNYLHPGDPIAYPLQGLMPRLMGNAQLYVHLRDVITEHRGLPITWGRLPLLWGGDAHSGYWKSNTVVKTLAEVLR</sequence>
<dbReference type="EMBL" id="JAMPKX010000004">
    <property type="protein sequence ID" value="MEP0947531.1"/>
    <property type="molecule type" value="Genomic_DNA"/>
</dbReference>
<organism evidence="1 2">
    <name type="scientific">Leptolyngbya subtilissima DQ-A4</name>
    <dbReference type="NCBI Taxonomy" id="2933933"/>
    <lineage>
        <taxon>Bacteria</taxon>
        <taxon>Bacillati</taxon>
        <taxon>Cyanobacteriota</taxon>
        <taxon>Cyanophyceae</taxon>
        <taxon>Leptolyngbyales</taxon>
        <taxon>Leptolyngbyaceae</taxon>
        <taxon>Leptolyngbya group</taxon>
        <taxon>Leptolyngbya</taxon>
    </lineage>
</organism>
<dbReference type="RefSeq" id="WP_190702615.1">
    <property type="nucleotide sequence ID" value="NZ_JAMPKX010000004.1"/>
</dbReference>
<dbReference type="Proteomes" id="UP001482513">
    <property type="component" value="Unassembled WGS sequence"/>
</dbReference>
<evidence type="ECO:0000313" key="1">
    <source>
        <dbReference type="EMBL" id="MEP0947531.1"/>
    </source>
</evidence>